<dbReference type="SMART" id="SM00906">
    <property type="entry name" value="Fungal_trans"/>
    <property type="match status" value="1"/>
</dbReference>
<feature type="domain" description="Xylanolytic transcriptional activator regulatory" evidence="2">
    <location>
        <begin position="248"/>
        <end position="321"/>
    </location>
</feature>
<dbReference type="PANTHER" id="PTHR47425:SF3">
    <property type="entry name" value="ZN(II)2CYS6 TRANSCRIPTION FACTOR (EUROFUNG)"/>
    <property type="match status" value="1"/>
</dbReference>
<proteinExistence type="predicted"/>
<evidence type="ECO:0000313" key="4">
    <source>
        <dbReference type="Proteomes" id="UP000078343"/>
    </source>
</evidence>
<dbReference type="Proteomes" id="UP000078343">
    <property type="component" value="Unassembled WGS sequence"/>
</dbReference>
<dbReference type="AlphaFoldDB" id="A0A178ZAX4"/>
<evidence type="ECO:0000259" key="2">
    <source>
        <dbReference type="SMART" id="SM00906"/>
    </source>
</evidence>
<keyword evidence="4" id="KW-1185">Reference proteome</keyword>
<dbReference type="GO" id="GO:0006351">
    <property type="term" value="P:DNA-templated transcription"/>
    <property type="evidence" value="ECO:0007669"/>
    <property type="project" value="InterPro"/>
</dbReference>
<dbReference type="EMBL" id="LVYI01000008">
    <property type="protein sequence ID" value="OAP56934.1"/>
    <property type="molecule type" value="Genomic_DNA"/>
</dbReference>
<dbReference type="GO" id="GO:0003677">
    <property type="term" value="F:DNA binding"/>
    <property type="evidence" value="ECO:0007669"/>
    <property type="project" value="InterPro"/>
</dbReference>
<dbReference type="OrthoDB" id="39175at2759"/>
<evidence type="ECO:0000313" key="3">
    <source>
        <dbReference type="EMBL" id="OAP56934.1"/>
    </source>
</evidence>
<accession>A0A178ZAX4</accession>
<dbReference type="PANTHER" id="PTHR47425">
    <property type="entry name" value="FARB-RELATED"/>
    <property type="match status" value="1"/>
</dbReference>
<dbReference type="CDD" id="cd12148">
    <property type="entry name" value="fungal_TF_MHR"/>
    <property type="match status" value="1"/>
</dbReference>
<name>A0A178ZAX4_9EURO</name>
<keyword evidence="1" id="KW-0539">Nucleus</keyword>
<organism evidence="3 4">
    <name type="scientific">Fonsecaea erecta</name>
    <dbReference type="NCBI Taxonomy" id="1367422"/>
    <lineage>
        <taxon>Eukaryota</taxon>
        <taxon>Fungi</taxon>
        <taxon>Dikarya</taxon>
        <taxon>Ascomycota</taxon>
        <taxon>Pezizomycotina</taxon>
        <taxon>Eurotiomycetes</taxon>
        <taxon>Chaetothyriomycetidae</taxon>
        <taxon>Chaetothyriales</taxon>
        <taxon>Herpotrichiellaceae</taxon>
        <taxon>Fonsecaea</taxon>
    </lineage>
</organism>
<gene>
    <name evidence="3" type="ORF">AYL99_09046</name>
</gene>
<evidence type="ECO:0000256" key="1">
    <source>
        <dbReference type="ARBA" id="ARBA00023242"/>
    </source>
</evidence>
<comment type="caution">
    <text evidence="3">The sequence shown here is derived from an EMBL/GenBank/DDBJ whole genome shotgun (WGS) entry which is preliminary data.</text>
</comment>
<reference evidence="3 4" key="1">
    <citation type="submission" date="2016-04" db="EMBL/GenBank/DDBJ databases">
        <title>Draft genome of Fonsecaea erecta CBS 125763.</title>
        <authorList>
            <person name="Weiss V.A."/>
            <person name="Vicente V.A."/>
            <person name="Raittz R.T."/>
            <person name="Moreno L.F."/>
            <person name="De Souza E.M."/>
            <person name="Pedrosa F.O."/>
            <person name="Steffens M.B."/>
            <person name="Faoro H."/>
            <person name="Tadra-Sfeir M.Z."/>
            <person name="Najafzadeh M.J."/>
            <person name="Felipe M.S."/>
            <person name="Teixeira M."/>
            <person name="Sun J."/>
            <person name="Xi L."/>
            <person name="Gomes R."/>
            <person name="De Azevedo C.M."/>
            <person name="Salgado C.G."/>
            <person name="Da Silva M.B."/>
            <person name="Nascimento M.F."/>
            <person name="Queiroz-Telles F."/>
            <person name="Attili D.S."/>
            <person name="Gorbushina A."/>
        </authorList>
    </citation>
    <scope>NUCLEOTIDE SEQUENCE [LARGE SCALE GENOMIC DNA]</scope>
    <source>
        <strain evidence="3 4">CBS 125763</strain>
    </source>
</reference>
<protein>
    <recommendedName>
        <fullName evidence="2">Xylanolytic transcriptional activator regulatory domain-containing protein</fullName>
    </recommendedName>
</protein>
<dbReference type="InterPro" id="IPR052761">
    <property type="entry name" value="Fungal_Detox/Toxin_TFs"/>
</dbReference>
<dbReference type="GO" id="GO:0008270">
    <property type="term" value="F:zinc ion binding"/>
    <property type="evidence" value="ECO:0007669"/>
    <property type="project" value="InterPro"/>
</dbReference>
<sequence>MSLFVDLRAATVSLTRHPASWLSAVAAGSTKNEQEDLSYTIRSKNARNAVRPSTNISTNAVAVLNSMNSLEDVPPGLDRLQIPFPQLFQFSENASLRQLPAYIQPCPKHLTDTDIAYLRSKGALDIPHERLRNETIRCYFEYIHPFVPLLDAAELLVVVDGDNSHQPAPQLSLLLFHSVMFAAVPFVDESLVTETGYANPKIARGAFFQKAKLLYDLDFEFDSITLIQSMLLMSFWSDRQTQDAYKQTWHWVNVAISLAQTIGLNQNPESLPLPPRKKSLRKRLWWCCFMRDRVISLYLSRPLRIHGDDFNVPLPTIEDFEIDSPSALPSSDACSRRLLQLSCYEKTTQIELAEIFISFLKLCIVIGTIMSAQYSPLRPASGPRSSCVRPTLSAMLFPVHSPNSEQSATTPAESAISPLESTLREWYDTLPRSVCLWDPQPEPQRCSTWDGIVRDHVQPVREGNAIRTDSSRPPSVVIQRAILHMCYYTAVSALHRSQNKSRHSQEQVSDSASNIAKISAFLNDRGLVRYLPVTAITMLVPSIITNALRIKSIVQESHQGRGVPAHIDEMARARDNVNSLLVSLKTLQKVYVAADWVALLVEAMLNHARIRIVVPQTGDLRLYAGNKARSRAFELDIQFAPASEKKKPIPRTPTSISHQIQDLQTDPTLSTGQHATDINECATVGDYNWQELISPGANQDLNVDADGSLWDPAVNLDSNDSTGQWNFGSIGIDEFDENVDGMIPWDGTDVDWLA</sequence>
<dbReference type="STRING" id="1367422.A0A178ZAX4"/>
<dbReference type="GeneID" id="30013214"/>
<dbReference type="InterPro" id="IPR007219">
    <property type="entry name" value="XnlR_reg_dom"/>
</dbReference>
<dbReference type="RefSeq" id="XP_018690301.1">
    <property type="nucleotide sequence ID" value="XM_018840554.1"/>
</dbReference>
<dbReference type="Pfam" id="PF04082">
    <property type="entry name" value="Fungal_trans"/>
    <property type="match status" value="1"/>
</dbReference>